<proteinExistence type="predicted"/>
<dbReference type="AlphaFoldDB" id="E0VGE0"/>
<dbReference type="EMBL" id="DS235138">
    <property type="protein sequence ID" value="EEB12446.1"/>
    <property type="molecule type" value="Genomic_DNA"/>
</dbReference>
<name>E0VGE0_PEDHC</name>
<dbReference type="GeneID" id="8240099"/>
<dbReference type="RefSeq" id="XP_002425184.1">
    <property type="nucleotide sequence ID" value="XM_002425139.1"/>
</dbReference>
<protein>
    <submittedName>
        <fullName evidence="2 3">Uncharacterized protein</fullName>
    </submittedName>
</protein>
<feature type="compositionally biased region" description="Basic residues" evidence="1">
    <location>
        <begin position="229"/>
        <end position="238"/>
    </location>
</feature>
<evidence type="ECO:0000313" key="3">
    <source>
        <dbReference type="EnsemblMetazoa" id="PHUM179270-PA"/>
    </source>
</evidence>
<reference evidence="2" key="2">
    <citation type="submission" date="2007-04" db="EMBL/GenBank/DDBJ databases">
        <title>The genome of the human body louse.</title>
        <authorList>
            <consortium name="The Human Body Louse Genome Consortium"/>
            <person name="Kirkness E."/>
            <person name="Walenz B."/>
            <person name="Hass B."/>
            <person name="Bruggner R."/>
            <person name="Strausberg R."/>
        </authorList>
    </citation>
    <scope>NUCLEOTIDE SEQUENCE</scope>
    <source>
        <strain evidence="2">USDA</strain>
    </source>
</reference>
<feature type="compositionally biased region" description="Polar residues" evidence="1">
    <location>
        <begin position="244"/>
        <end position="259"/>
    </location>
</feature>
<accession>E0VGE0</accession>
<gene>
    <name evidence="3" type="primary">8240099</name>
    <name evidence="2" type="ORF">Phum_PHUM179270</name>
</gene>
<dbReference type="InParanoid" id="E0VGE0"/>
<dbReference type="HOGENOM" id="CLU_1074818_0_0_1"/>
<dbReference type="KEGG" id="phu:Phum_PHUM179270"/>
<keyword evidence="4" id="KW-1185">Reference proteome</keyword>
<reference evidence="2" key="1">
    <citation type="submission" date="2007-04" db="EMBL/GenBank/DDBJ databases">
        <title>Annotation of Pediculus humanus corporis strain USDA.</title>
        <authorList>
            <person name="Kirkness E."/>
            <person name="Hannick L."/>
            <person name="Hass B."/>
            <person name="Bruggner R."/>
            <person name="Lawson D."/>
            <person name="Bidwell S."/>
            <person name="Joardar V."/>
            <person name="Caler E."/>
            <person name="Walenz B."/>
            <person name="Inman J."/>
            <person name="Schobel S."/>
            <person name="Galinsky K."/>
            <person name="Amedeo P."/>
            <person name="Strausberg R."/>
        </authorList>
    </citation>
    <scope>NUCLEOTIDE SEQUENCE</scope>
    <source>
        <strain evidence="2">USDA</strain>
    </source>
</reference>
<evidence type="ECO:0000256" key="1">
    <source>
        <dbReference type="SAM" id="MobiDB-lite"/>
    </source>
</evidence>
<dbReference type="Proteomes" id="UP000009046">
    <property type="component" value="Unassembled WGS sequence"/>
</dbReference>
<feature type="region of interest" description="Disordered" evidence="1">
    <location>
        <begin position="215"/>
        <end position="259"/>
    </location>
</feature>
<evidence type="ECO:0000313" key="2">
    <source>
        <dbReference type="EMBL" id="EEB12446.1"/>
    </source>
</evidence>
<dbReference type="EMBL" id="AAZO01002084">
    <property type="status" value="NOT_ANNOTATED_CDS"/>
    <property type="molecule type" value="Genomic_DNA"/>
</dbReference>
<organism>
    <name type="scientific">Pediculus humanus subsp. corporis</name>
    <name type="common">Body louse</name>
    <dbReference type="NCBI Taxonomy" id="121224"/>
    <lineage>
        <taxon>Eukaryota</taxon>
        <taxon>Metazoa</taxon>
        <taxon>Ecdysozoa</taxon>
        <taxon>Arthropoda</taxon>
        <taxon>Hexapoda</taxon>
        <taxon>Insecta</taxon>
        <taxon>Pterygota</taxon>
        <taxon>Neoptera</taxon>
        <taxon>Paraneoptera</taxon>
        <taxon>Psocodea</taxon>
        <taxon>Troctomorpha</taxon>
        <taxon>Phthiraptera</taxon>
        <taxon>Anoplura</taxon>
        <taxon>Pediculidae</taxon>
        <taxon>Pediculus</taxon>
    </lineage>
</organism>
<dbReference type="CTD" id="8240099"/>
<dbReference type="OrthoDB" id="10070368at2759"/>
<reference evidence="3" key="3">
    <citation type="submission" date="2020-05" db="UniProtKB">
        <authorList>
            <consortium name="EnsemblMetazoa"/>
        </authorList>
    </citation>
    <scope>IDENTIFICATION</scope>
    <source>
        <strain evidence="3">USDA</strain>
    </source>
</reference>
<sequence length="259" mass="29847">MTKSMTVNMLTELSEKFGAKSLFDRDGKIQRLLDQIEEFKKIKTLPVEDPISLPVNNPVEYSTSCTLLTPEKNALTLLDSERMRLLELLAVVNRRLDESRRLQMEAESQLKKEKFRSAKLEMKIARLELERVGVLKTGRGSYAQHNNKYGDFSQTDPDEVTRQHIEYLEEECLALKTRIETLQMEKEDDLKVFAAITDMRHAYVKKTNNCSVAKVNSPKDVKSTNKILDKRRKKSQTKVKKENTNNISSKFSSEESIAQ</sequence>
<evidence type="ECO:0000313" key="4">
    <source>
        <dbReference type="Proteomes" id="UP000009046"/>
    </source>
</evidence>
<dbReference type="EnsemblMetazoa" id="PHUM179270-RA">
    <property type="protein sequence ID" value="PHUM179270-PA"/>
    <property type="gene ID" value="PHUM179270"/>
</dbReference>
<dbReference type="VEuPathDB" id="VectorBase:PHUM179270"/>